<keyword evidence="1" id="KW-0472">Membrane</keyword>
<feature type="transmembrane region" description="Helical" evidence="1">
    <location>
        <begin position="181"/>
        <end position="204"/>
    </location>
</feature>
<sequence length="224" mass="24134">MQDRQTNTADGDGADRESLMQLLGGRTSALDASLPPVAFVAGWYFGGESIAVGSAVAVLTGAVLGGWRLHRGARPRAVLVSLLAVMLGAVIALRTGQAADFFLIRVVSNAASALAWLTSIGFRWPLLGVVVGTLLRQGKKWRQDPDLVRSYGLASWVWVGQYAIRLAVFIPLWLIDAVVALGVAQVVLTWPLVAVCVLTSWWVLRRTLPADHPGLRHPRPAVTR</sequence>
<keyword evidence="3" id="KW-1185">Reference proteome</keyword>
<reference evidence="2 3" key="1">
    <citation type="submission" date="2014-06" db="EMBL/GenBank/DDBJ databases">
        <title>Saccharopolyspora rectivirgula DSM-43113 Genome sequencing.</title>
        <authorList>
            <person name="Barrera C."/>
            <person name="Millon L."/>
            <person name="Rognon B."/>
            <person name="Zaugg C."/>
            <person name="Monod M."/>
        </authorList>
    </citation>
    <scope>NUCLEOTIDE SEQUENCE [LARGE SCALE GENOMIC DNA]</scope>
    <source>
        <strain evidence="2 3">DSM 43113</strain>
    </source>
</reference>
<protein>
    <recommendedName>
        <fullName evidence="4">DUF3159 domain-containing protein</fullName>
    </recommendedName>
</protein>
<name>A0A073AVY5_9PSEU</name>
<accession>A0A073AVY5</accession>
<dbReference type="Proteomes" id="UP000031419">
    <property type="component" value="Unassembled WGS sequence"/>
</dbReference>
<keyword evidence="1" id="KW-0812">Transmembrane</keyword>
<organism evidence="2 3">
    <name type="scientific">Saccharopolyspora rectivirgula</name>
    <dbReference type="NCBI Taxonomy" id="28042"/>
    <lineage>
        <taxon>Bacteria</taxon>
        <taxon>Bacillati</taxon>
        <taxon>Actinomycetota</taxon>
        <taxon>Actinomycetes</taxon>
        <taxon>Pseudonocardiales</taxon>
        <taxon>Pseudonocardiaceae</taxon>
        <taxon>Saccharopolyspora</taxon>
    </lineage>
</organism>
<dbReference type="eggNOG" id="ENOG5031MNQ">
    <property type="taxonomic scope" value="Bacteria"/>
</dbReference>
<dbReference type="RefSeq" id="WP_029719978.1">
    <property type="nucleotide sequence ID" value="NZ_JAJUIW010000016.1"/>
</dbReference>
<dbReference type="EMBL" id="JNVU01000042">
    <property type="protein sequence ID" value="KEI43217.1"/>
    <property type="molecule type" value="Genomic_DNA"/>
</dbReference>
<proteinExistence type="predicted"/>
<evidence type="ECO:0000313" key="2">
    <source>
        <dbReference type="EMBL" id="KEI43217.1"/>
    </source>
</evidence>
<evidence type="ECO:0000313" key="3">
    <source>
        <dbReference type="Proteomes" id="UP000031419"/>
    </source>
</evidence>
<dbReference type="Pfam" id="PF11361">
    <property type="entry name" value="DUF3159"/>
    <property type="match status" value="1"/>
</dbReference>
<feature type="transmembrane region" description="Helical" evidence="1">
    <location>
        <begin position="43"/>
        <end position="65"/>
    </location>
</feature>
<feature type="transmembrane region" description="Helical" evidence="1">
    <location>
        <begin position="113"/>
        <end position="135"/>
    </location>
</feature>
<evidence type="ECO:0000256" key="1">
    <source>
        <dbReference type="SAM" id="Phobius"/>
    </source>
</evidence>
<dbReference type="STRING" id="28042.GU90_17500"/>
<keyword evidence="1" id="KW-1133">Transmembrane helix</keyword>
<comment type="caution">
    <text evidence="2">The sequence shown here is derived from an EMBL/GenBank/DDBJ whole genome shotgun (WGS) entry which is preliminary data.</text>
</comment>
<evidence type="ECO:0008006" key="4">
    <source>
        <dbReference type="Google" id="ProtNLM"/>
    </source>
</evidence>
<dbReference type="InterPro" id="IPR016566">
    <property type="entry name" value="UCP010219"/>
</dbReference>
<feature type="transmembrane region" description="Helical" evidence="1">
    <location>
        <begin position="77"/>
        <end position="93"/>
    </location>
</feature>
<dbReference type="AlphaFoldDB" id="A0A073AVY5"/>
<gene>
    <name evidence="2" type="ORF">GU90_17500</name>
</gene>
<feature type="transmembrane region" description="Helical" evidence="1">
    <location>
        <begin position="156"/>
        <end position="175"/>
    </location>
</feature>